<protein>
    <submittedName>
        <fullName evidence="2">Uncharacterized protein</fullName>
    </submittedName>
</protein>
<dbReference type="AlphaFoldDB" id="A0A0E9XUI3"/>
<organism evidence="2">
    <name type="scientific">Anguilla anguilla</name>
    <name type="common">European freshwater eel</name>
    <name type="synonym">Muraena anguilla</name>
    <dbReference type="NCBI Taxonomy" id="7936"/>
    <lineage>
        <taxon>Eukaryota</taxon>
        <taxon>Metazoa</taxon>
        <taxon>Chordata</taxon>
        <taxon>Craniata</taxon>
        <taxon>Vertebrata</taxon>
        <taxon>Euteleostomi</taxon>
        <taxon>Actinopterygii</taxon>
        <taxon>Neopterygii</taxon>
        <taxon>Teleostei</taxon>
        <taxon>Anguilliformes</taxon>
        <taxon>Anguillidae</taxon>
        <taxon>Anguilla</taxon>
    </lineage>
</organism>
<keyword evidence="1" id="KW-0472">Membrane</keyword>
<dbReference type="EMBL" id="GBXM01002195">
    <property type="protein sequence ID" value="JAI06383.1"/>
    <property type="molecule type" value="Transcribed_RNA"/>
</dbReference>
<name>A0A0E9XUI3_ANGAN</name>
<evidence type="ECO:0000313" key="2">
    <source>
        <dbReference type="EMBL" id="JAI06383.1"/>
    </source>
</evidence>
<feature type="transmembrane region" description="Helical" evidence="1">
    <location>
        <begin position="12"/>
        <end position="38"/>
    </location>
</feature>
<accession>A0A0E9XUI3</accession>
<reference evidence="2" key="2">
    <citation type="journal article" date="2015" name="Fish Shellfish Immunol.">
        <title>Early steps in the European eel (Anguilla anguilla)-Vibrio vulnificus interaction in the gills: Role of the RtxA13 toxin.</title>
        <authorList>
            <person name="Callol A."/>
            <person name="Pajuelo D."/>
            <person name="Ebbesson L."/>
            <person name="Teles M."/>
            <person name="MacKenzie S."/>
            <person name="Amaro C."/>
        </authorList>
    </citation>
    <scope>NUCLEOTIDE SEQUENCE</scope>
</reference>
<keyword evidence="1" id="KW-1133">Transmembrane helix</keyword>
<proteinExistence type="predicted"/>
<evidence type="ECO:0000256" key="1">
    <source>
        <dbReference type="SAM" id="Phobius"/>
    </source>
</evidence>
<reference evidence="2" key="1">
    <citation type="submission" date="2014-11" db="EMBL/GenBank/DDBJ databases">
        <authorList>
            <person name="Amaro Gonzalez C."/>
        </authorList>
    </citation>
    <scope>NUCLEOTIDE SEQUENCE</scope>
</reference>
<sequence>MINGNRMHLSSILSVIAKGLNTVCNVNVFKFFIFNKLAKTYRKKKKKKTKK</sequence>
<keyword evidence="1" id="KW-0812">Transmembrane</keyword>